<dbReference type="RefSeq" id="WP_253237285.1">
    <property type="nucleotide sequence ID" value="NZ_JAMYJR010000010.1"/>
</dbReference>
<proteinExistence type="predicted"/>
<dbReference type="Proteomes" id="UP001523369">
    <property type="component" value="Unassembled WGS sequence"/>
</dbReference>
<comment type="caution">
    <text evidence="4">The sequence shown here is derived from an EMBL/GenBank/DDBJ whole genome shotgun (WGS) entry which is preliminary data.</text>
</comment>
<keyword evidence="1" id="KW-0597">Phosphoprotein</keyword>
<name>A0ABT1DKX6_9ACTN</name>
<evidence type="ECO:0000259" key="3">
    <source>
        <dbReference type="PROSITE" id="PS50894"/>
    </source>
</evidence>
<feature type="compositionally biased region" description="Basic and acidic residues" evidence="2">
    <location>
        <begin position="1"/>
        <end position="14"/>
    </location>
</feature>
<accession>A0ABT1DKX6</accession>
<dbReference type="SUPFAM" id="SSF47226">
    <property type="entry name" value="Histidine-containing phosphotransfer domain, HPT domain"/>
    <property type="match status" value="1"/>
</dbReference>
<evidence type="ECO:0000313" key="5">
    <source>
        <dbReference type="Proteomes" id="UP001523369"/>
    </source>
</evidence>
<organism evidence="4 5">
    <name type="scientific">Paractinoplanes aksuensis</name>
    <dbReference type="NCBI Taxonomy" id="2939490"/>
    <lineage>
        <taxon>Bacteria</taxon>
        <taxon>Bacillati</taxon>
        <taxon>Actinomycetota</taxon>
        <taxon>Actinomycetes</taxon>
        <taxon>Micromonosporales</taxon>
        <taxon>Micromonosporaceae</taxon>
        <taxon>Paractinoplanes</taxon>
    </lineage>
</organism>
<dbReference type="PROSITE" id="PS50894">
    <property type="entry name" value="HPT"/>
    <property type="match status" value="1"/>
</dbReference>
<evidence type="ECO:0000313" key="4">
    <source>
        <dbReference type="EMBL" id="MCO8271153.1"/>
    </source>
</evidence>
<evidence type="ECO:0000256" key="1">
    <source>
        <dbReference type="PROSITE-ProRule" id="PRU00110"/>
    </source>
</evidence>
<keyword evidence="5" id="KW-1185">Reference proteome</keyword>
<reference evidence="4 5" key="1">
    <citation type="submission" date="2022-06" db="EMBL/GenBank/DDBJ databases">
        <title>New Species of the Genus Actinoplanes, ActinopZanes ferrugineus.</title>
        <authorList>
            <person name="Ding P."/>
        </authorList>
    </citation>
    <scope>NUCLEOTIDE SEQUENCE [LARGE SCALE GENOMIC DNA]</scope>
    <source>
        <strain evidence="4 5">TRM88003</strain>
    </source>
</reference>
<evidence type="ECO:0000256" key="2">
    <source>
        <dbReference type="SAM" id="MobiDB-lite"/>
    </source>
</evidence>
<dbReference type="Gene3D" id="1.20.120.160">
    <property type="entry name" value="HPT domain"/>
    <property type="match status" value="1"/>
</dbReference>
<dbReference type="InterPro" id="IPR036641">
    <property type="entry name" value="HPT_dom_sf"/>
</dbReference>
<feature type="modified residue" description="Phosphohistidine" evidence="1">
    <location>
        <position position="64"/>
    </location>
</feature>
<feature type="region of interest" description="Disordered" evidence="2">
    <location>
        <begin position="1"/>
        <end position="21"/>
    </location>
</feature>
<feature type="domain" description="HPt" evidence="3">
    <location>
        <begin position="25"/>
        <end position="122"/>
    </location>
</feature>
<dbReference type="Pfam" id="PF01627">
    <property type="entry name" value="Hpt"/>
    <property type="match status" value="1"/>
</dbReference>
<dbReference type="EMBL" id="JAMYJR010000010">
    <property type="protein sequence ID" value="MCO8271153.1"/>
    <property type="molecule type" value="Genomic_DNA"/>
</dbReference>
<gene>
    <name evidence="4" type="ORF">M1L60_11170</name>
</gene>
<sequence>MERSREDEVRDRLADIAGDEPGPAEQALLGRLIRSYLQKTPAGVDRLSELLRGGDTDTLREHAHALKGSASNIGAASLAAVFAEVEQAARAGFVPDPDLTLGRIACEQALVLPILEKLAGEA</sequence>
<dbReference type="InterPro" id="IPR008207">
    <property type="entry name" value="Sig_transdc_His_kin_Hpt_dom"/>
</dbReference>
<protein>
    <submittedName>
        <fullName evidence="4">Hpt domain-containing protein</fullName>
    </submittedName>
</protein>